<evidence type="ECO:0000313" key="3">
    <source>
        <dbReference type="Proteomes" id="UP000693996"/>
    </source>
</evidence>
<feature type="domain" description="Methyltransferase type 11" evidence="1">
    <location>
        <begin position="110"/>
        <end position="164"/>
    </location>
</feature>
<proteinExistence type="predicted"/>
<dbReference type="AlphaFoldDB" id="A0A916NKR5"/>
<dbReference type="Pfam" id="PF08241">
    <property type="entry name" value="Methyltransf_11"/>
    <property type="match status" value="1"/>
</dbReference>
<dbReference type="GO" id="GO:0008757">
    <property type="term" value="F:S-adenosylmethionine-dependent methyltransferase activity"/>
    <property type="evidence" value="ECO:0007669"/>
    <property type="project" value="InterPro"/>
</dbReference>
<sequence>METMLNQSIIDWPAWAESAPGQYILAWEQSQLDRLVSDMFGYYALQLGLPRLDALRENRMPCRGLALDTASAASAPYRLPTLRENRMPCRGLALGQNTHRTINVSNCNMLTQRETLWCDFLDLPFKSRSVDLLILPHTLEFTHDPHRLLREAERVLVPEGRLVIAGFNSLSLWGVRQWISRCSGCAFIPAVNDFIAFTRIKDWIKLLCFELDQGCFGCYRPALNTKKWLSQYAFIEAVGDRWWPIFGAIYIITAIKRMHGMRLIGPSKVTNKVLAVTLKPTEAQTLSNDAPSIGYR</sequence>
<reference evidence="2" key="1">
    <citation type="submission" date="2021-06" db="EMBL/GenBank/DDBJ databases">
        <authorList>
            <person name="Szabo G."/>
        </authorList>
    </citation>
    <scope>NUCLEOTIDE SEQUENCE</scope>
    <source>
        <strain evidence="2">MYVALT</strain>
    </source>
</reference>
<dbReference type="EC" id="2.1.1.-" evidence="2"/>
<evidence type="ECO:0000313" key="2">
    <source>
        <dbReference type="EMBL" id="CAG7598826.1"/>
    </source>
</evidence>
<organism evidence="2 3">
    <name type="scientific">Candidatus Vallotiella hemipterorum</name>
    <dbReference type="NCBI Taxonomy" id="1177213"/>
    <lineage>
        <taxon>Bacteria</taxon>
        <taxon>Pseudomonadati</taxon>
        <taxon>Pseudomonadota</taxon>
        <taxon>Betaproteobacteria</taxon>
        <taxon>Burkholderiales</taxon>
        <taxon>Burkholderiaceae</taxon>
        <taxon>Candidatus Vallotiella</taxon>
    </lineage>
</organism>
<name>A0A916NKR5_9BURK</name>
<dbReference type="InterPro" id="IPR013216">
    <property type="entry name" value="Methyltransf_11"/>
</dbReference>
<evidence type="ECO:0000259" key="1">
    <source>
        <dbReference type="Pfam" id="PF08241"/>
    </source>
</evidence>
<dbReference type="GO" id="GO:0032259">
    <property type="term" value="P:methylation"/>
    <property type="evidence" value="ECO:0007669"/>
    <property type="project" value="UniProtKB-KW"/>
</dbReference>
<dbReference type="EMBL" id="OU343031">
    <property type="protein sequence ID" value="CAG7598826.1"/>
    <property type="molecule type" value="Genomic_DNA"/>
</dbReference>
<dbReference type="Proteomes" id="UP000693996">
    <property type="component" value="Chromosome"/>
</dbReference>
<keyword evidence="2" id="KW-0489">Methyltransferase</keyword>
<gene>
    <name evidence="2" type="ORF">MYVALT_G_03020</name>
</gene>
<keyword evidence="3" id="KW-1185">Reference proteome</keyword>
<accession>A0A916NKR5</accession>
<protein>
    <submittedName>
        <fullName evidence="2">Methyltransferase</fullName>
        <ecNumber evidence="2">2.1.1.-</ecNumber>
    </submittedName>
</protein>
<keyword evidence="2" id="KW-0808">Transferase</keyword>
<dbReference type="KEGG" id="vtr:MYVALT_G_03020"/>
<dbReference type="CDD" id="cd02440">
    <property type="entry name" value="AdoMet_MTases"/>
    <property type="match status" value="1"/>
</dbReference>